<protein>
    <recommendedName>
        <fullName evidence="3">F-box domain-containing protein</fullName>
    </recommendedName>
</protein>
<accession>A0A3N4HWM6</accession>
<evidence type="ECO:0000313" key="1">
    <source>
        <dbReference type="EMBL" id="RPA77597.1"/>
    </source>
</evidence>
<dbReference type="EMBL" id="ML119724">
    <property type="protein sequence ID" value="RPA77597.1"/>
    <property type="molecule type" value="Genomic_DNA"/>
</dbReference>
<organism evidence="1 2">
    <name type="scientific">Ascobolus immersus RN42</name>
    <dbReference type="NCBI Taxonomy" id="1160509"/>
    <lineage>
        <taxon>Eukaryota</taxon>
        <taxon>Fungi</taxon>
        <taxon>Dikarya</taxon>
        <taxon>Ascomycota</taxon>
        <taxon>Pezizomycotina</taxon>
        <taxon>Pezizomycetes</taxon>
        <taxon>Pezizales</taxon>
        <taxon>Ascobolaceae</taxon>
        <taxon>Ascobolus</taxon>
    </lineage>
</organism>
<gene>
    <name evidence="1" type="ORF">BJ508DRAFT_310064</name>
</gene>
<proteinExistence type="predicted"/>
<name>A0A3N4HWM6_ASCIM</name>
<sequence>MPKPTLLTLPTKLLLEIIVRCPTPRAFFNLTLTSRHLAFLTLDLITQRRFVQHWFSYYCNDVNGSSIIEFIVRFVRRHSQTKPICTHRYLFVSRLGDLTVGGYVSSVLPVDGLFYWVIPEKERIKSGYGYYYRNRYWDSSRLALVTRWSSEMRQRYIERVRGQCPDERKVCIPNQWNDYHWKGTVSDMPHMNQLVLRMEDVVLACEIWETWAETLEVRAGGKGWGKRNGLFWRTGWMVIRDKFGCQCGRVGLVERKVGQAETGWEGEKKFWRDF</sequence>
<dbReference type="AlphaFoldDB" id="A0A3N4HWM6"/>
<evidence type="ECO:0008006" key="3">
    <source>
        <dbReference type="Google" id="ProtNLM"/>
    </source>
</evidence>
<evidence type="ECO:0000313" key="2">
    <source>
        <dbReference type="Proteomes" id="UP000275078"/>
    </source>
</evidence>
<dbReference type="Proteomes" id="UP000275078">
    <property type="component" value="Unassembled WGS sequence"/>
</dbReference>
<keyword evidence="2" id="KW-1185">Reference proteome</keyword>
<reference evidence="1 2" key="1">
    <citation type="journal article" date="2018" name="Nat. Ecol. Evol.">
        <title>Pezizomycetes genomes reveal the molecular basis of ectomycorrhizal truffle lifestyle.</title>
        <authorList>
            <person name="Murat C."/>
            <person name="Payen T."/>
            <person name="Noel B."/>
            <person name="Kuo A."/>
            <person name="Morin E."/>
            <person name="Chen J."/>
            <person name="Kohler A."/>
            <person name="Krizsan K."/>
            <person name="Balestrini R."/>
            <person name="Da Silva C."/>
            <person name="Montanini B."/>
            <person name="Hainaut M."/>
            <person name="Levati E."/>
            <person name="Barry K.W."/>
            <person name="Belfiori B."/>
            <person name="Cichocki N."/>
            <person name="Clum A."/>
            <person name="Dockter R.B."/>
            <person name="Fauchery L."/>
            <person name="Guy J."/>
            <person name="Iotti M."/>
            <person name="Le Tacon F."/>
            <person name="Lindquist E.A."/>
            <person name="Lipzen A."/>
            <person name="Malagnac F."/>
            <person name="Mello A."/>
            <person name="Molinier V."/>
            <person name="Miyauchi S."/>
            <person name="Poulain J."/>
            <person name="Riccioni C."/>
            <person name="Rubini A."/>
            <person name="Sitrit Y."/>
            <person name="Splivallo R."/>
            <person name="Traeger S."/>
            <person name="Wang M."/>
            <person name="Zifcakova L."/>
            <person name="Wipf D."/>
            <person name="Zambonelli A."/>
            <person name="Paolocci F."/>
            <person name="Nowrousian M."/>
            <person name="Ottonello S."/>
            <person name="Baldrian P."/>
            <person name="Spatafora J.W."/>
            <person name="Henrissat B."/>
            <person name="Nagy L.G."/>
            <person name="Aury J.M."/>
            <person name="Wincker P."/>
            <person name="Grigoriev I.V."/>
            <person name="Bonfante P."/>
            <person name="Martin F.M."/>
        </authorList>
    </citation>
    <scope>NUCLEOTIDE SEQUENCE [LARGE SCALE GENOMIC DNA]</scope>
    <source>
        <strain evidence="1 2">RN42</strain>
    </source>
</reference>